<dbReference type="AlphaFoldDB" id="A0A8S2R4I0"/>
<feature type="region of interest" description="Disordered" evidence="1">
    <location>
        <begin position="1"/>
        <end position="22"/>
    </location>
</feature>
<evidence type="ECO:0000313" key="3">
    <source>
        <dbReference type="Proteomes" id="UP000681720"/>
    </source>
</evidence>
<dbReference type="Proteomes" id="UP000681720">
    <property type="component" value="Unassembled WGS sequence"/>
</dbReference>
<name>A0A8S2R4I0_9BILA</name>
<sequence>GEAEEEILDTRDLIEPDEPASPTAIDAVLAKDKNKGLTFDDDDSNDNQDQEMISRPKKEWIDLENKLTEQSKRLAHLEEMLKTTKRSLSTNDDANDVKRAKTD</sequence>
<feature type="non-terminal residue" evidence="2">
    <location>
        <position position="1"/>
    </location>
</feature>
<gene>
    <name evidence="2" type="ORF">GIL414_LOCUS19154</name>
</gene>
<proteinExistence type="predicted"/>
<protein>
    <submittedName>
        <fullName evidence="2">Uncharacterized protein</fullName>
    </submittedName>
</protein>
<comment type="caution">
    <text evidence="2">The sequence shown here is derived from an EMBL/GenBank/DDBJ whole genome shotgun (WGS) entry which is preliminary data.</text>
</comment>
<feature type="region of interest" description="Disordered" evidence="1">
    <location>
        <begin position="35"/>
        <end position="54"/>
    </location>
</feature>
<reference evidence="2" key="1">
    <citation type="submission" date="2021-02" db="EMBL/GenBank/DDBJ databases">
        <authorList>
            <person name="Nowell W R."/>
        </authorList>
    </citation>
    <scope>NUCLEOTIDE SEQUENCE</scope>
</reference>
<feature type="compositionally biased region" description="Acidic residues" evidence="1">
    <location>
        <begin position="39"/>
        <end position="49"/>
    </location>
</feature>
<evidence type="ECO:0000313" key="2">
    <source>
        <dbReference type="EMBL" id="CAF4143777.1"/>
    </source>
</evidence>
<dbReference type="EMBL" id="CAJOBJ010009665">
    <property type="protein sequence ID" value="CAF4143777.1"/>
    <property type="molecule type" value="Genomic_DNA"/>
</dbReference>
<accession>A0A8S2R4I0</accession>
<organism evidence="2 3">
    <name type="scientific">Rotaria magnacalcarata</name>
    <dbReference type="NCBI Taxonomy" id="392030"/>
    <lineage>
        <taxon>Eukaryota</taxon>
        <taxon>Metazoa</taxon>
        <taxon>Spiralia</taxon>
        <taxon>Gnathifera</taxon>
        <taxon>Rotifera</taxon>
        <taxon>Eurotatoria</taxon>
        <taxon>Bdelloidea</taxon>
        <taxon>Philodinida</taxon>
        <taxon>Philodinidae</taxon>
        <taxon>Rotaria</taxon>
    </lineage>
</organism>
<feature type="region of interest" description="Disordered" evidence="1">
    <location>
        <begin position="83"/>
        <end position="103"/>
    </location>
</feature>
<evidence type="ECO:0000256" key="1">
    <source>
        <dbReference type="SAM" id="MobiDB-lite"/>
    </source>
</evidence>